<dbReference type="InterPro" id="IPR036188">
    <property type="entry name" value="FAD/NAD-bd_sf"/>
</dbReference>
<dbReference type="SUPFAM" id="SSF50022">
    <property type="entry name" value="ISP domain"/>
    <property type="match status" value="1"/>
</dbReference>
<dbReference type="Pfam" id="PF00355">
    <property type="entry name" value="Rieske"/>
    <property type="match status" value="1"/>
</dbReference>
<evidence type="ECO:0000313" key="8">
    <source>
        <dbReference type="Proteomes" id="UP001518925"/>
    </source>
</evidence>
<evidence type="ECO:0000256" key="4">
    <source>
        <dbReference type="ARBA" id="ARBA00023014"/>
    </source>
</evidence>
<evidence type="ECO:0000256" key="1">
    <source>
        <dbReference type="ARBA" id="ARBA00022714"/>
    </source>
</evidence>
<organism evidence="7 8">
    <name type="scientific">Bacillus suaedaesalsae</name>
    <dbReference type="NCBI Taxonomy" id="2810349"/>
    <lineage>
        <taxon>Bacteria</taxon>
        <taxon>Bacillati</taxon>
        <taxon>Bacillota</taxon>
        <taxon>Bacilli</taxon>
        <taxon>Bacillales</taxon>
        <taxon>Bacillaceae</taxon>
        <taxon>Bacillus</taxon>
    </lineage>
</organism>
<evidence type="ECO:0000256" key="3">
    <source>
        <dbReference type="ARBA" id="ARBA00023004"/>
    </source>
</evidence>
<dbReference type="PRINTS" id="PR00162">
    <property type="entry name" value="RIESKE"/>
</dbReference>
<name>A0ABS2DEH9_9BACI</name>
<dbReference type="Gene3D" id="2.102.10.10">
    <property type="entry name" value="Rieske [2Fe-2S] iron-sulphur domain"/>
    <property type="match status" value="1"/>
</dbReference>
<dbReference type="PANTHER" id="PTHR13847:SF274">
    <property type="entry name" value="RIESKE 2FE-2S IRON-SULFUR PROTEIN YHFW-RELATED"/>
    <property type="match status" value="1"/>
</dbReference>
<dbReference type="InterPro" id="IPR017941">
    <property type="entry name" value="Rieske_2Fe-2S"/>
</dbReference>
<keyword evidence="8" id="KW-1185">Reference proteome</keyword>
<gene>
    <name evidence="7" type="ORF">JR050_04060</name>
</gene>
<dbReference type="Pfam" id="PF01266">
    <property type="entry name" value="DAO"/>
    <property type="match status" value="1"/>
</dbReference>
<dbReference type="CDD" id="cd03477">
    <property type="entry name" value="Rieske_YhfW_C"/>
    <property type="match status" value="1"/>
</dbReference>
<evidence type="ECO:0000259" key="6">
    <source>
        <dbReference type="PROSITE" id="PS51296"/>
    </source>
</evidence>
<dbReference type="EMBL" id="JAFELM010000016">
    <property type="protein sequence ID" value="MBM6616857.1"/>
    <property type="molecule type" value="Genomic_DNA"/>
</dbReference>
<dbReference type="Gene3D" id="3.50.50.60">
    <property type="entry name" value="FAD/NAD(P)-binding domain"/>
    <property type="match status" value="1"/>
</dbReference>
<evidence type="ECO:0000313" key="7">
    <source>
        <dbReference type="EMBL" id="MBM6616857.1"/>
    </source>
</evidence>
<keyword evidence="3" id="KW-0408">Iron</keyword>
<dbReference type="SUPFAM" id="SSF51905">
    <property type="entry name" value="FAD/NAD(P)-binding domain"/>
    <property type="match status" value="1"/>
</dbReference>
<protein>
    <submittedName>
        <fullName evidence="7">FAD-dependent oxidoreductase</fullName>
    </submittedName>
</protein>
<dbReference type="InterPro" id="IPR005805">
    <property type="entry name" value="Rieske_Fe-S_prot_C"/>
</dbReference>
<dbReference type="InterPro" id="IPR036922">
    <property type="entry name" value="Rieske_2Fe-2S_sf"/>
</dbReference>
<evidence type="ECO:0000256" key="2">
    <source>
        <dbReference type="ARBA" id="ARBA00022723"/>
    </source>
</evidence>
<keyword evidence="4" id="KW-0411">Iron-sulfur</keyword>
<keyword evidence="5" id="KW-1015">Disulfide bond</keyword>
<dbReference type="Gene3D" id="3.30.9.10">
    <property type="entry name" value="D-Amino Acid Oxidase, subunit A, domain 2"/>
    <property type="match status" value="1"/>
</dbReference>
<dbReference type="PANTHER" id="PTHR13847">
    <property type="entry name" value="SARCOSINE DEHYDROGENASE-RELATED"/>
    <property type="match status" value="1"/>
</dbReference>
<dbReference type="RefSeq" id="WP_204202229.1">
    <property type="nucleotide sequence ID" value="NZ_JAFELM010000016.1"/>
</dbReference>
<sequence length="508" mass="57220">MNWESKLPQFPEPFWRDTTKLPSFQSLREDTTADVVIVGGGITGLTTAYRLSKEGVKVVLLEAGKLLNGTTGHTTAKITAQHGLIYDEFIQHFGVEKAKQYYNANSEALNFINKTTKELHIDCDLIQDDAYIYTNDDSYISKIEKEAEAYRKLGISGEMVSSMPLEVEMKRALVMKDQAQFHPLKYFKTLIQSMIDKGTRIFEHTTVDDIEKGTNPTVVTKSGHRVTCNYVVVGSHFPFYDGKGFYFTRMYSERSYLLAARTKKKYPGAMYITAEEPTRSLRYTPYEGENLVIIGGENHKTGHGTNTMKHYEELATYGDSLFEIEGIVNRWSAQDLTTLDKLPYIGTITENTPNIFVATGYRKWGMTNGTSAGLILSDLIVNGNSPYEELFSPSRFYTDPSLKQLIKQNSDVAGHFIAGKLDMTHQKIEELQNNEGAVVKVNGQRAGCYKDINGKLHIVDTTCTHMGCEVEWNDGERTWDCPCHGSRFSFDGNVIEGPAKKPLKRIDI</sequence>
<accession>A0ABS2DEH9</accession>
<proteinExistence type="predicted"/>
<dbReference type="InterPro" id="IPR006076">
    <property type="entry name" value="FAD-dep_OxRdtase"/>
</dbReference>
<dbReference type="Proteomes" id="UP001518925">
    <property type="component" value="Unassembled WGS sequence"/>
</dbReference>
<comment type="caution">
    <text evidence="7">The sequence shown here is derived from an EMBL/GenBank/DDBJ whole genome shotgun (WGS) entry which is preliminary data.</text>
</comment>
<reference evidence="7 8" key="1">
    <citation type="submission" date="2021-02" db="EMBL/GenBank/DDBJ databases">
        <title>Bacillus sp. RD4P76, an endophyte from a halophyte.</title>
        <authorList>
            <person name="Sun J.-Q."/>
        </authorList>
    </citation>
    <scope>NUCLEOTIDE SEQUENCE [LARGE SCALE GENOMIC DNA]</scope>
    <source>
        <strain evidence="7 8">RD4P76</strain>
    </source>
</reference>
<keyword evidence="2" id="KW-0479">Metal-binding</keyword>
<evidence type="ECO:0000256" key="5">
    <source>
        <dbReference type="ARBA" id="ARBA00023157"/>
    </source>
</evidence>
<keyword evidence="1" id="KW-0001">2Fe-2S</keyword>
<feature type="domain" description="Rieske" evidence="6">
    <location>
        <begin position="423"/>
        <end position="508"/>
    </location>
</feature>
<dbReference type="InterPro" id="IPR038010">
    <property type="entry name" value="YhfW_C"/>
</dbReference>
<dbReference type="PROSITE" id="PS51296">
    <property type="entry name" value="RIESKE"/>
    <property type="match status" value="1"/>
</dbReference>